<comment type="caution">
    <text evidence="3">The sequence shown here is derived from an EMBL/GenBank/DDBJ whole genome shotgun (WGS) entry which is preliminary data.</text>
</comment>
<accession>A0A9P6WC80</accession>
<dbReference type="PANTHER" id="PTHR15032">
    <property type="entry name" value="N-ACYL-PHOSPHATIDYLETHANOLAMINE-HYDROLYZING PHOSPHOLIPASE D"/>
    <property type="match status" value="1"/>
</dbReference>
<dbReference type="Pfam" id="PF12706">
    <property type="entry name" value="Lactamase_B_2"/>
    <property type="match status" value="1"/>
</dbReference>
<dbReference type="Gene3D" id="3.60.15.10">
    <property type="entry name" value="Ribonuclease Z/Hydroxyacylglutathione hydrolase-like"/>
    <property type="match status" value="2"/>
</dbReference>
<dbReference type="OrthoDB" id="332863at2759"/>
<dbReference type="InterPro" id="IPR001279">
    <property type="entry name" value="Metallo-B-lactamas"/>
</dbReference>
<dbReference type="GO" id="GO:0070292">
    <property type="term" value="P:N-acylphosphatidylethanolamine metabolic process"/>
    <property type="evidence" value="ECO:0007669"/>
    <property type="project" value="TreeGrafter"/>
</dbReference>
<dbReference type="PANTHER" id="PTHR15032:SF4">
    <property type="entry name" value="N-ACYL-PHOSPHATIDYLETHANOLAMINE-HYDROLYZING PHOSPHOLIPASE D"/>
    <property type="match status" value="1"/>
</dbReference>
<feature type="domain" description="Metallo-beta-lactamase" evidence="2">
    <location>
        <begin position="244"/>
        <end position="335"/>
    </location>
</feature>
<gene>
    <name evidence="3" type="ORF">C6P45_003524</name>
</gene>
<keyword evidence="1" id="KW-0812">Transmembrane</keyword>
<dbReference type="Proteomes" id="UP000750334">
    <property type="component" value="Unassembled WGS sequence"/>
</dbReference>
<dbReference type="GO" id="GO:0005737">
    <property type="term" value="C:cytoplasm"/>
    <property type="evidence" value="ECO:0007669"/>
    <property type="project" value="TreeGrafter"/>
</dbReference>
<proteinExistence type="predicted"/>
<protein>
    <recommendedName>
        <fullName evidence="2">Metallo-beta-lactamase domain-containing protein</fullName>
    </recommendedName>
</protein>
<keyword evidence="1" id="KW-0472">Membrane</keyword>
<dbReference type="EMBL" id="PUHR01000037">
    <property type="protein sequence ID" value="KAG0669619.1"/>
    <property type="molecule type" value="Genomic_DNA"/>
</dbReference>
<keyword evidence="4" id="KW-1185">Reference proteome</keyword>
<dbReference type="GO" id="GO:0070291">
    <property type="term" value="P:N-acylethanolamine metabolic process"/>
    <property type="evidence" value="ECO:0007669"/>
    <property type="project" value="TreeGrafter"/>
</dbReference>
<feature type="transmembrane region" description="Helical" evidence="1">
    <location>
        <begin position="75"/>
        <end position="96"/>
    </location>
</feature>
<organism evidence="3 4">
    <name type="scientific">Maudiozyma exigua</name>
    <name type="common">Yeast</name>
    <name type="synonym">Kazachstania exigua</name>
    <dbReference type="NCBI Taxonomy" id="34358"/>
    <lineage>
        <taxon>Eukaryota</taxon>
        <taxon>Fungi</taxon>
        <taxon>Dikarya</taxon>
        <taxon>Ascomycota</taxon>
        <taxon>Saccharomycotina</taxon>
        <taxon>Saccharomycetes</taxon>
        <taxon>Saccharomycetales</taxon>
        <taxon>Saccharomycetaceae</taxon>
        <taxon>Maudiozyma</taxon>
    </lineage>
</organism>
<dbReference type="GO" id="GO:0070290">
    <property type="term" value="F:N-acylphosphatidylethanolamine-specific phospholipase D activity"/>
    <property type="evidence" value="ECO:0007669"/>
    <property type="project" value="TreeGrafter"/>
</dbReference>
<evidence type="ECO:0000259" key="2">
    <source>
        <dbReference type="Pfam" id="PF12706"/>
    </source>
</evidence>
<evidence type="ECO:0000313" key="3">
    <source>
        <dbReference type="EMBL" id="KAG0669619.1"/>
    </source>
</evidence>
<dbReference type="AlphaFoldDB" id="A0A9P6WC80"/>
<keyword evidence="1" id="KW-1133">Transmembrane helix</keyword>
<name>A0A9P6WC80_MAUEX</name>
<reference evidence="3 4" key="1">
    <citation type="submission" date="2020-11" db="EMBL/GenBank/DDBJ databases">
        <title>Kefir isolates.</title>
        <authorList>
            <person name="Marcisauskas S."/>
            <person name="Kim Y."/>
            <person name="Blasche S."/>
        </authorList>
    </citation>
    <scope>NUCLEOTIDE SEQUENCE [LARGE SCALE GENOMIC DNA]</scope>
    <source>
        <strain evidence="3 4">OG2</strain>
    </source>
</reference>
<dbReference type="SUPFAM" id="SSF56281">
    <property type="entry name" value="Metallo-hydrolase/oxidoreductase"/>
    <property type="match status" value="1"/>
</dbReference>
<evidence type="ECO:0000256" key="1">
    <source>
        <dbReference type="SAM" id="Phobius"/>
    </source>
</evidence>
<evidence type="ECO:0000313" key="4">
    <source>
        <dbReference type="Proteomes" id="UP000750334"/>
    </source>
</evidence>
<sequence>MLGLLPRVRLTKTFVFNTTSRIIKQNVISTEYTATPRNYATIFNSANRYYSNGSKNKHNEDHSSRAKKRSTIKTFFIRLGFSLLIPYTFYAVYVSLSAFREIEIRNKLLANVEPNDSKNYEGTILKYSPLQVLGRYENPFREYRIQTVYEFFFNRVVELFERNRGGIPPDPRQMEKLMPVHKPDWNENTAKSNDKMIDFKIVHRDSADFKEKTSISEEEQSDIPIYNTWLGQSCNYVMYNGLKIITDPIFSEFLLSENIGPKRITGMPAQINEVPDPDIILVSHNHPDHLDMLSLDHWGSESNVLWIVPKGMGKFMRNHKVKNFIELSWWDKCELIKDNHNYEIACYVNDLFKRIGQRYGHGVKLTLLPCGQYCPEWHQKPRHINSIEVVKIMDDLKAKNVLGVHWGTFLLSGEYFLEPKEKLEQLAVFNGIKDNCYCPELGQTIRFD</sequence>
<dbReference type="InterPro" id="IPR036866">
    <property type="entry name" value="RibonucZ/Hydroxyglut_hydro"/>
</dbReference>